<keyword evidence="1" id="KW-0175">Coiled coil</keyword>
<dbReference type="RefSeq" id="WP_095307320.1">
    <property type="nucleotide sequence ID" value="NZ_BORC01000001.1"/>
</dbReference>
<dbReference type="InterPro" id="IPR036680">
    <property type="entry name" value="SPOR-like_sf"/>
</dbReference>
<comment type="caution">
    <text evidence="4">The sequence shown here is derived from an EMBL/GenBank/DDBJ whole genome shotgun (WGS) entry which is preliminary data.</text>
</comment>
<keyword evidence="5" id="KW-1185">Reference proteome</keyword>
<evidence type="ECO:0008006" key="6">
    <source>
        <dbReference type="Google" id="ProtNLM"/>
    </source>
</evidence>
<dbReference type="AlphaFoldDB" id="A0A920BS33"/>
<feature type="compositionally biased region" description="Basic and acidic residues" evidence="2">
    <location>
        <begin position="15"/>
        <end position="38"/>
    </location>
</feature>
<dbReference type="GO" id="GO:0042834">
    <property type="term" value="F:peptidoglycan binding"/>
    <property type="evidence" value="ECO:0007669"/>
    <property type="project" value="InterPro"/>
</dbReference>
<accession>A0A920BS33</accession>
<feature type="compositionally biased region" description="Polar residues" evidence="2">
    <location>
        <begin position="1"/>
        <end position="12"/>
    </location>
</feature>
<dbReference type="EMBL" id="BORC01000001">
    <property type="protein sequence ID" value="GIN60291.1"/>
    <property type="molecule type" value="Genomic_DNA"/>
</dbReference>
<sequence>MDKSGNSKTITIKINGKDRSTEKEKQIGEREDNHDRKNSASAPYKELEKIASQELSAAEQVKEDDEFDWILPDVEEQEQLQEYKIMSQSKGKSGGKKSHHIRGKGVVPSILLIVFLAVLSGTTLGILMLNMVISDSMTEAVSGPVEEASPEEEASPTGKAVVELPALTSYLVQGGVFSTADAADVEAAAMTEKGLPAKVMEIDKQFFLFVGVADNLENAKSLGSHLQESGIDTFSKEMAIGGSSISQLQESERSLLEATPNLYKLLLEICTTAHLSNSMATEQINALAAQITEWKEFENIQNEQLQQLKGELEEAASLLSNYSENHEQKTLGKVQQHLLNFLAAYQAL</sequence>
<evidence type="ECO:0000313" key="4">
    <source>
        <dbReference type="EMBL" id="GIN60291.1"/>
    </source>
</evidence>
<organism evidence="4 5">
    <name type="scientific">Robertmurraya siralis</name>
    <dbReference type="NCBI Taxonomy" id="77777"/>
    <lineage>
        <taxon>Bacteria</taxon>
        <taxon>Bacillati</taxon>
        <taxon>Bacillota</taxon>
        <taxon>Bacilli</taxon>
        <taxon>Bacillales</taxon>
        <taxon>Bacillaceae</taxon>
        <taxon>Robertmurraya</taxon>
    </lineage>
</organism>
<dbReference type="Proteomes" id="UP000682111">
    <property type="component" value="Unassembled WGS sequence"/>
</dbReference>
<keyword evidence="3" id="KW-0472">Membrane</keyword>
<keyword evidence="3" id="KW-0812">Transmembrane</keyword>
<dbReference type="OrthoDB" id="2967208at2"/>
<feature type="transmembrane region" description="Helical" evidence="3">
    <location>
        <begin position="106"/>
        <end position="129"/>
    </location>
</feature>
<evidence type="ECO:0000256" key="1">
    <source>
        <dbReference type="SAM" id="Coils"/>
    </source>
</evidence>
<evidence type="ECO:0000256" key="3">
    <source>
        <dbReference type="SAM" id="Phobius"/>
    </source>
</evidence>
<dbReference type="Gene3D" id="3.30.70.1070">
    <property type="entry name" value="Sporulation related repeat"/>
    <property type="match status" value="1"/>
</dbReference>
<evidence type="ECO:0000313" key="5">
    <source>
        <dbReference type="Proteomes" id="UP000682111"/>
    </source>
</evidence>
<feature type="coiled-coil region" evidence="1">
    <location>
        <begin position="295"/>
        <end position="325"/>
    </location>
</feature>
<evidence type="ECO:0000256" key="2">
    <source>
        <dbReference type="SAM" id="MobiDB-lite"/>
    </source>
</evidence>
<gene>
    <name evidence="4" type="ORF">J27TS8_02840</name>
</gene>
<feature type="region of interest" description="Disordered" evidence="2">
    <location>
        <begin position="1"/>
        <end position="46"/>
    </location>
</feature>
<protein>
    <recommendedName>
        <fullName evidence="6">SPOR domain-containing protein</fullName>
    </recommendedName>
</protein>
<proteinExistence type="predicted"/>
<keyword evidence="3" id="KW-1133">Transmembrane helix</keyword>
<name>A0A920BS33_9BACI</name>
<reference evidence="4" key="1">
    <citation type="submission" date="2021-03" db="EMBL/GenBank/DDBJ databases">
        <title>Antimicrobial resistance genes in bacteria isolated from Japanese honey, and their potential for conferring macrolide and lincosamide resistance in the American foulbrood pathogen Paenibacillus larvae.</title>
        <authorList>
            <person name="Okamoto M."/>
            <person name="Kumagai M."/>
            <person name="Kanamori H."/>
            <person name="Takamatsu D."/>
        </authorList>
    </citation>
    <scope>NUCLEOTIDE SEQUENCE</scope>
    <source>
        <strain evidence="4">J27TS8</strain>
    </source>
</reference>
<dbReference type="SUPFAM" id="SSF110997">
    <property type="entry name" value="Sporulation related repeat"/>
    <property type="match status" value="1"/>
</dbReference>